<feature type="non-terminal residue" evidence="2">
    <location>
        <position position="1"/>
    </location>
</feature>
<dbReference type="STRING" id="667725.A0A0L0FAL4"/>
<accession>A0A0L0FAL4</accession>
<dbReference type="InterPro" id="IPR008753">
    <property type="entry name" value="Peptidase_M13_N"/>
</dbReference>
<dbReference type="Gene3D" id="1.10.1380.10">
    <property type="entry name" value="Neutral endopeptidase , domain2"/>
    <property type="match status" value="1"/>
</dbReference>
<evidence type="ECO:0000313" key="3">
    <source>
        <dbReference type="Proteomes" id="UP000054560"/>
    </source>
</evidence>
<organism evidence="2 3">
    <name type="scientific">Sphaeroforma arctica JP610</name>
    <dbReference type="NCBI Taxonomy" id="667725"/>
    <lineage>
        <taxon>Eukaryota</taxon>
        <taxon>Ichthyosporea</taxon>
        <taxon>Ichthyophonida</taxon>
        <taxon>Sphaeroforma</taxon>
    </lineage>
</organism>
<evidence type="ECO:0000259" key="1">
    <source>
        <dbReference type="Pfam" id="PF05649"/>
    </source>
</evidence>
<sequence>GMMKKMRDDTLHNVHKLVEDIANSESSDANEQKIGIFWRAAMNLERIEEFGYSPLKPVFEDIDQATNKKEFMALVARIHRLGLGVFFGFGPESDMKDSHSTILWGGEGSLGLGSREYYFDDDKGSCNSTTLSIPKTV</sequence>
<protein>
    <recommendedName>
        <fullName evidence="1">Peptidase M13 N-terminal domain-containing protein</fullName>
    </recommendedName>
</protein>
<feature type="domain" description="Peptidase M13 N-terminal" evidence="1">
    <location>
        <begin position="2"/>
        <end position="122"/>
    </location>
</feature>
<dbReference type="Proteomes" id="UP000054560">
    <property type="component" value="Unassembled WGS sequence"/>
</dbReference>
<proteinExistence type="predicted"/>
<dbReference type="GeneID" id="25914163"/>
<name>A0A0L0FAL4_9EUKA</name>
<dbReference type="SUPFAM" id="SSF55486">
    <property type="entry name" value="Metalloproteases ('zincins'), catalytic domain"/>
    <property type="match status" value="1"/>
</dbReference>
<dbReference type="InterPro" id="IPR042089">
    <property type="entry name" value="Peptidase_M13_dom_2"/>
</dbReference>
<dbReference type="AlphaFoldDB" id="A0A0L0FAL4"/>
<evidence type="ECO:0000313" key="2">
    <source>
        <dbReference type="EMBL" id="KNC73784.1"/>
    </source>
</evidence>
<dbReference type="GO" id="GO:0006508">
    <property type="term" value="P:proteolysis"/>
    <property type="evidence" value="ECO:0007669"/>
    <property type="project" value="InterPro"/>
</dbReference>
<reference evidence="2 3" key="1">
    <citation type="submission" date="2011-02" db="EMBL/GenBank/DDBJ databases">
        <title>The Genome Sequence of Sphaeroforma arctica JP610.</title>
        <authorList>
            <consortium name="The Broad Institute Genome Sequencing Platform"/>
            <person name="Russ C."/>
            <person name="Cuomo C."/>
            <person name="Young S.K."/>
            <person name="Zeng Q."/>
            <person name="Gargeya S."/>
            <person name="Alvarado L."/>
            <person name="Berlin A."/>
            <person name="Chapman S.B."/>
            <person name="Chen Z."/>
            <person name="Freedman E."/>
            <person name="Gellesch M."/>
            <person name="Goldberg J."/>
            <person name="Griggs A."/>
            <person name="Gujja S."/>
            <person name="Heilman E."/>
            <person name="Heiman D."/>
            <person name="Howarth C."/>
            <person name="Mehta T."/>
            <person name="Neiman D."/>
            <person name="Pearson M."/>
            <person name="Roberts A."/>
            <person name="Saif S."/>
            <person name="Shea T."/>
            <person name="Shenoy N."/>
            <person name="Sisk P."/>
            <person name="Stolte C."/>
            <person name="Sykes S."/>
            <person name="White J."/>
            <person name="Yandava C."/>
            <person name="Burger G."/>
            <person name="Gray M.W."/>
            <person name="Holland P.W.H."/>
            <person name="King N."/>
            <person name="Lang F.B.F."/>
            <person name="Roger A.J."/>
            <person name="Ruiz-Trillo I."/>
            <person name="Haas B."/>
            <person name="Nusbaum C."/>
            <person name="Birren B."/>
        </authorList>
    </citation>
    <scope>NUCLEOTIDE SEQUENCE [LARGE SCALE GENOMIC DNA]</scope>
    <source>
        <strain evidence="2 3">JP610</strain>
    </source>
</reference>
<dbReference type="RefSeq" id="XP_014147686.1">
    <property type="nucleotide sequence ID" value="XM_014292211.1"/>
</dbReference>
<keyword evidence="3" id="KW-1185">Reference proteome</keyword>
<gene>
    <name evidence="2" type="ORF">SARC_13659</name>
</gene>
<dbReference type="EMBL" id="KQ245156">
    <property type="protein sequence ID" value="KNC73784.1"/>
    <property type="molecule type" value="Genomic_DNA"/>
</dbReference>
<dbReference type="Pfam" id="PF05649">
    <property type="entry name" value="Peptidase_M13_N"/>
    <property type="match status" value="1"/>
</dbReference>